<dbReference type="InterPro" id="IPR038461">
    <property type="entry name" value="Schlafen_AlbA_2_dom_sf"/>
</dbReference>
<feature type="domain" description="Schlafen AlbA-2" evidence="5">
    <location>
        <begin position="215"/>
        <end position="336"/>
    </location>
</feature>
<dbReference type="InterPro" id="IPR029684">
    <property type="entry name" value="Schlafen"/>
</dbReference>
<evidence type="ECO:0000259" key="8">
    <source>
        <dbReference type="Pfam" id="PF21026"/>
    </source>
</evidence>
<feature type="domain" description="Schlafen GTPase-like" evidence="8">
    <location>
        <begin position="412"/>
        <end position="550"/>
    </location>
</feature>
<dbReference type="Proteomes" id="UP000694426">
    <property type="component" value="Unplaced"/>
</dbReference>
<evidence type="ECO:0000259" key="6">
    <source>
        <dbReference type="Pfam" id="PF09848"/>
    </source>
</evidence>
<evidence type="ECO:0000256" key="2">
    <source>
        <dbReference type="ARBA" id="ARBA00022741"/>
    </source>
</evidence>
<protein>
    <recommendedName>
        <fullName evidence="11">Schlafen family member 13</fullName>
    </recommendedName>
</protein>
<dbReference type="Ensembl" id="ENSABRT00000003613.1">
    <property type="protein sequence ID" value="ENSABRP00000002469.1"/>
    <property type="gene ID" value="ENSABRG00000002424.1"/>
</dbReference>
<evidence type="ECO:0000256" key="1">
    <source>
        <dbReference type="ARBA" id="ARBA00010114"/>
    </source>
</evidence>
<keyword evidence="10" id="KW-1185">Reference proteome</keyword>
<reference evidence="9" key="1">
    <citation type="submission" date="2025-08" db="UniProtKB">
        <authorList>
            <consortium name="Ensembl"/>
        </authorList>
    </citation>
    <scope>IDENTIFICATION</scope>
</reference>
<dbReference type="InterPro" id="IPR048729">
    <property type="entry name" value="SLFN_GTPase-like"/>
</dbReference>
<feature type="domain" description="Poxin-Schlafen/Schlafen-like N-terminal" evidence="7">
    <location>
        <begin position="99"/>
        <end position="213"/>
    </location>
</feature>
<dbReference type="AlphaFoldDB" id="A0A8B9BD35"/>
<dbReference type="InterPro" id="IPR018647">
    <property type="entry name" value="SLFN_3-like_DNA/RNA_helicase"/>
</dbReference>
<dbReference type="PANTHER" id="PTHR12155">
    <property type="entry name" value="SCHLAFEN"/>
    <property type="match status" value="1"/>
</dbReference>
<reference evidence="9" key="2">
    <citation type="submission" date="2025-09" db="UniProtKB">
        <authorList>
            <consortium name="Ensembl"/>
        </authorList>
    </citation>
    <scope>IDENTIFICATION</scope>
</reference>
<evidence type="ECO:0000256" key="3">
    <source>
        <dbReference type="ARBA" id="ARBA00022840"/>
    </source>
</evidence>
<dbReference type="InterPro" id="IPR031450">
    <property type="entry name" value="Poxin-SLFN/SLFN_N"/>
</dbReference>
<dbReference type="PANTHER" id="PTHR12155:SF30">
    <property type="entry name" value="PROTEIN SLFN14"/>
    <property type="match status" value="1"/>
</dbReference>
<evidence type="ECO:0000259" key="5">
    <source>
        <dbReference type="Pfam" id="PF04326"/>
    </source>
</evidence>
<dbReference type="Pfam" id="PF17057">
    <property type="entry name" value="B3R"/>
    <property type="match status" value="1"/>
</dbReference>
<dbReference type="GO" id="GO:0005524">
    <property type="term" value="F:ATP binding"/>
    <property type="evidence" value="ECO:0007669"/>
    <property type="project" value="UniProtKB-KW"/>
</dbReference>
<accession>A0A8B9BD35</accession>
<feature type="region of interest" description="Disordered" evidence="4">
    <location>
        <begin position="165"/>
        <end position="185"/>
    </location>
</feature>
<sequence length="922" mass="106346">MALEDHQQLQQVWVDSATKYPEVVLNVGKMCFGEKARKKMPKNSKQDQKYTLASAVCALLNSGGGVIKAEIENEDYSLQRDEIGLDLHETFRSLLLSADLTKYLDFKQQDNYLLIFVKTWSRGKASLKRKPRICTLSTGLYAKCGASLSHMTLTEAVMFLEEKQDEARRELSPGTPAKKRKTRDVEEDMDIVNDTVAELFNRDQLRYRETLNFTESADVEFKHYSTDNFFDRVKEILPQYISGFANTRGGYLWIGVDDARRVQGFRCDDEGLEKLSDRIKSIQYKLKVFHFCKRRYEHSIKYEHKIFKVYDEAGEHCGYVCAVKIEPFTCAVFTKDPESWRVEGPTIRRLRAEEWAAWMISADPDLSELSETFTLALSLSEGPPLAKPVYSHQGLDNVDDLCKQLFPVESYSIKYTPEKLTEDLVQEHPELKILMEEQLRQVSEGIVISSRSWAVDVGLPENRDVICDVLVLAKDWPPILYTVCKHHISKDLFEYSKCTARKLKEKLVNTGGYIHKLCIIPKLLILPPRFNHGEEWDLNIQEMYPQNYSLINRINFKDLLRSLTIALLTFKSFLSDRVGSEFLNLLTMKQYQLLSENLHKTKKLFVYGLPGTGKTILALNIIEKIRSMFQCKQEEVLYICENQPLRDFVRQKNICQAATRVAFLSKSFNDVKHIIIDEAQNFQDGEGDWYQKALDLTSSPHLPKPGFLWIFLDYLQTSHCFSTGLPEPRWHDPVESLSKVVRNANSIFCYLKNIMEKIVKYPTVSIPKEHIQKLLCTATCASAVPGSFEIVKKTDKNEIAKYVAEHCRMYLKSGYSEKDIAILCYRDEEVKAYHEILTSKMRKLNILLGKLGGGLERHMILDSFRRFSGLERTIVFGILPNPLPSQDVIFKNVLVCVASRANLNLHMLREYWGYENESLLYL</sequence>
<evidence type="ECO:0008006" key="11">
    <source>
        <dbReference type="Google" id="ProtNLM"/>
    </source>
</evidence>
<dbReference type="InterPro" id="IPR027417">
    <property type="entry name" value="P-loop_NTPase"/>
</dbReference>
<evidence type="ECO:0000313" key="9">
    <source>
        <dbReference type="Ensembl" id="ENSABRP00000002469.1"/>
    </source>
</evidence>
<dbReference type="Gene3D" id="3.40.50.300">
    <property type="entry name" value="P-loop containing nucleotide triphosphate hydrolases"/>
    <property type="match status" value="1"/>
</dbReference>
<name>A0A8B9BD35_9AVES</name>
<dbReference type="Pfam" id="PF21026">
    <property type="entry name" value="SLFN_GTPase-like"/>
    <property type="match status" value="1"/>
</dbReference>
<dbReference type="Pfam" id="PF09848">
    <property type="entry name" value="SLFN-g3_helicase"/>
    <property type="match status" value="1"/>
</dbReference>
<evidence type="ECO:0000259" key="7">
    <source>
        <dbReference type="Pfam" id="PF17057"/>
    </source>
</evidence>
<organism evidence="9 10">
    <name type="scientific">Anser brachyrhynchus</name>
    <name type="common">Pink-footed goose</name>
    <dbReference type="NCBI Taxonomy" id="132585"/>
    <lineage>
        <taxon>Eukaryota</taxon>
        <taxon>Metazoa</taxon>
        <taxon>Chordata</taxon>
        <taxon>Craniata</taxon>
        <taxon>Vertebrata</taxon>
        <taxon>Euteleostomi</taxon>
        <taxon>Archelosauria</taxon>
        <taxon>Archosauria</taxon>
        <taxon>Dinosauria</taxon>
        <taxon>Saurischia</taxon>
        <taxon>Theropoda</taxon>
        <taxon>Coelurosauria</taxon>
        <taxon>Aves</taxon>
        <taxon>Neognathae</taxon>
        <taxon>Galloanserae</taxon>
        <taxon>Anseriformes</taxon>
        <taxon>Anatidae</taxon>
        <taxon>Anserinae</taxon>
        <taxon>Anser</taxon>
    </lineage>
</organism>
<proteinExistence type="inferred from homology"/>
<dbReference type="GeneTree" id="ENSGT00410000025651"/>
<feature type="domain" description="Schlafen group 3-like DNA/RNA helicase" evidence="6">
    <location>
        <begin position="604"/>
        <end position="690"/>
    </location>
</feature>
<dbReference type="SUPFAM" id="SSF52540">
    <property type="entry name" value="P-loop containing nucleoside triphosphate hydrolases"/>
    <property type="match status" value="1"/>
</dbReference>
<keyword evidence="3" id="KW-0067">ATP-binding</keyword>
<dbReference type="Gene3D" id="3.30.950.30">
    <property type="entry name" value="Schlafen, AAA domain"/>
    <property type="match status" value="1"/>
</dbReference>
<evidence type="ECO:0000256" key="4">
    <source>
        <dbReference type="SAM" id="MobiDB-lite"/>
    </source>
</evidence>
<dbReference type="Pfam" id="PF04326">
    <property type="entry name" value="SLFN_AlbA_2"/>
    <property type="match status" value="1"/>
</dbReference>
<dbReference type="InterPro" id="IPR007421">
    <property type="entry name" value="Schlafen_AlbA_2_dom"/>
</dbReference>
<evidence type="ECO:0000313" key="10">
    <source>
        <dbReference type="Proteomes" id="UP000694426"/>
    </source>
</evidence>
<keyword evidence="2" id="KW-0547">Nucleotide-binding</keyword>
<comment type="similarity">
    <text evidence="1">Belongs to the Schlafen family. Subgroup III subfamily.</text>
</comment>